<sequence>MDVRLVVVGAGFGGIGMAVALRRAGFDDFVITEEGDDVGGVWRENTYPGCACDVPSHLYSFSFDPYRGTRSRYPGQPDILAYLQQVARRHDLYGRLRTRTRIVSATYCDETGCWELATESGATLRTEVVVFATGQLHRPFTPDIPGLDRFAGVTFHTARWRHGVEFDGRDVAVIGTGSSAAQLLPHVAEVARGVRVYQRTPHWILPKPAREFGALTHAALSLPGGHRLYRTALSHGADALLAPMMRRGWSARPAEWVARAHLRRSVQDPRLRAAVTPRYPIGTKRILFDNGFYRALARPTVELVTDPIVRLTPTGIDTADGTHRPADIVVFATGFRAADFLAPLTVRGRGGRLLAEDWAGGADAFLGLAVPGYPNAFLIAGPNTFNPAGSNPGMKEIQIDYILRCLRWRAQIGAPAVEVRADAAAAYRRWLDEALTRTVWPATHQPSWYKHANGCVTNPWPASARSFARMLEHPPAQAFRPLYLAEEAQSS</sequence>
<dbReference type="Proteomes" id="UP000540412">
    <property type="component" value="Unassembled WGS sequence"/>
</dbReference>
<dbReference type="Pfam" id="PF13738">
    <property type="entry name" value="Pyr_redox_3"/>
    <property type="match status" value="1"/>
</dbReference>
<dbReference type="PANTHER" id="PTHR42877">
    <property type="entry name" value="L-ORNITHINE N(5)-MONOOXYGENASE-RELATED"/>
    <property type="match status" value="1"/>
</dbReference>
<name>A0A7W9PJM5_9NOCA</name>
<keyword evidence="2" id="KW-1185">Reference proteome</keyword>
<dbReference type="RefSeq" id="WP_246829593.1">
    <property type="nucleotide sequence ID" value="NZ_JACHIT010000002.1"/>
</dbReference>
<comment type="caution">
    <text evidence="1">The sequence shown here is derived from an EMBL/GenBank/DDBJ whole genome shotgun (WGS) entry which is preliminary data.</text>
</comment>
<protein>
    <submittedName>
        <fullName evidence="1">Cation diffusion facilitator CzcD-associated flavoprotein CzcO</fullName>
    </submittedName>
</protein>
<gene>
    <name evidence="1" type="ORF">BJY24_006308</name>
</gene>
<dbReference type="PANTHER" id="PTHR42877:SF4">
    <property type="entry name" value="FAD_NAD(P)-BINDING DOMAIN-CONTAINING PROTEIN-RELATED"/>
    <property type="match status" value="1"/>
</dbReference>
<dbReference type="PRINTS" id="PR00469">
    <property type="entry name" value="PNDRDTASEII"/>
</dbReference>
<proteinExistence type="predicted"/>
<dbReference type="EMBL" id="JACHIT010000002">
    <property type="protein sequence ID" value="MBB5917396.1"/>
    <property type="molecule type" value="Genomic_DNA"/>
</dbReference>
<dbReference type="SUPFAM" id="SSF51905">
    <property type="entry name" value="FAD/NAD(P)-binding domain"/>
    <property type="match status" value="2"/>
</dbReference>
<dbReference type="InterPro" id="IPR036188">
    <property type="entry name" value="FAD/NAD-bd_sf"/>
</dbReference>
<organism evidence="1 2">
    <name type="scientific">Nocardia transvalensis</name>
    <dbReference type="NCBI Taxonomy" id="37333"/>
    <lineage>
        <taxon>Bacteria</taxon>
        <taxon>Bacillati</taxon>
        <taxon>Actinomycetota</taxon>
        <taxon>Actinomycetes</taxon>
        <taxon>Mycobacteriales</taxon>
        <taxon>Nocardiaceae</taxon>
        <taxon>Nocardia</taxon>
    </lineage>
</organism>
<accession>A0A7W9PJM5</accession>
<dbReference type="AlphaFoldDB" id="A0A7W9PJM5"/>
<evidence type="ECO:0000313" key="1">
    <source>
        <dbReference type="EMBL" id="MBB5917396.1"/>
    </source>
</evidence>
<dbReference type="Gene3D" id="3.50.50.60">
    <property type="entry name" value="FAD/NAD(P)-binding domain"/>
    <property type="match status" value="2"/>
</dbReference>
<evidence type="ECO:0000313" key="2">
    <source>
        <dbReference type="Proteomes" id="UP000540412"/>
    </source>
</evidence>
<reference evidence="1 2" key="1">
    <citation type="submission" date="2020-08" db="EMBL/GenBank/DDBJ databases">
        <title>Sequencing the genomes of 1000 actinobacteria strains.</title>
        <authorList>
            <person name="Klenk H.-P."/>
        </authorList>
    </citation>
    <scope>NUCLEOTIDE SEQUENCE [LARGE SCALE GENOMIC DNA]</scope>
    <source>
        <strain evidence="1 2">DSM 43582</strain>
    </source>
</reference>
<dbReference type="InterPro" id="IPR051209">
    <property type="entry name" value="FAD-bind_Monooxygenase_sf"/>
</dbReference>